<feature type="domain" description="Fe/B12 periplasmic-binding" evidence="5">
    <location>
        <begin position="1"/>
        <end position="136"/>
    </location>
</feature>
<dbReference type="Pfam" id="PF01497">
    <property type="entry name" value="Peripla_BP_2"/>
    <property type="match status" value="1"/>
</dbReference>
<gene>
    <name evidence="6" type="ORF">HPT30_10095</name>
</gene>
<dbReference type="AlphaFoldDB" id="A0A850EMW0"/>
<dbReference type="GO" id="GO:0030288">
    <property type="term" value="C:outer membrane-bounded periplasmic space"/>
    <property type="evidence" value="ECO:0007669"/>
    <property type="project" value="TreeGrafter"/>
</dbReference>
<keyword evidence="7" id="KW-1185">Reference proteome</keyword>
<dbReference type="Proteomes" id="UP000564806">
    <property type="component" value="Unassembled WGS sequence"/>
</dbReference>
<dbReference type="InterPro" id="IPR002491">
    <property type="entry name" value="ABC_transptr_periplasmic_BD"/>
</dbReference>
<evidence type="ECO:0000259" key="5">
    <source>
        <dbReference type="PROSITE" id="PS50983"/>
    </source>
</evidence>
<name>A0A850EMW0_9BACL</name>
<proteinExistence type="inferred from homology"/>
<dbReference type="SUPFAM" id="SSF53807">
    <property type="entry name" value="Helical backbone' metal receptor"/>
    <property type="match status" value="1"/>
</dbReference>
<evidence type="ECO:0000256" key="3">
    <source>
        <dbReference type="ARBA" id="ARBA00022448"/>
    </source>
</evidence>
<dbReference type="Gene3D" id="3.40.50.1980">
    <property type="entry name" value="Nitrogenase molybdenum iron protein domain"/>
    <property type="match status" value="1"/>
</dbReference>
<keyword evidence="4" id="KW-0732">Signal</keyword>
<dbReference type="RefSeq" id="WP_175371270.1">
    <property type="nucleotide sequence ID" value="NZ_JABWCS010000203.1"/>
</dbReference>
<dbReference type="GO" id="GO:1901678">
    <property type="term" value="P:iron coordination entity transport"/>
    <property type="evidence" value="ECO:0007669"/>
    <property type="project" value="UniProtKB-ARBA"/>
</dbReference>
<comment type="subcellular location">
    <subcellularLocation>
        <location evidence="1">Cell envelope</location>
    </subcellularLocation>
</comment>
<comment type="similarity">
    <text evidence="2">Belongs to the bacterial solute-binding protein 8 family.</text>
</comment>
<comment type="caution">
    <text evidence="6">The sequence shown here is derived from an EMBL/GenBank/DDBJ whole genome shotgun (WGS) entry which is preliminary data.</text>
</comment>
<accession>A0A850EMW0</accession>
<evidence type="ECO:0000256" key="4">
    <source>
        <dbReference type="ARBA" id="ARBA00022729"/>
    </source>
</evidence>
<reference evidence="6" key="1">
    <citation type="submission" date="2020-06" db="EMBL/GenBank/DDBJ databases">
        <title>Paenibacillus sp. nov., isolated from soil.</title>
        <authorList>
            <person name="Seo Y.L."/>
        </authorList>
    </citation>
    <scope>NUCLEOTIDE SEQUENCE [LARGE SCALE GENOMIC DNA]</scope>
    <source>
        <strain evidence="6">JW14</strain>
    </source>
</reference>
<dbReference type="InterPro" id="IPR051313">
    <property type="entry name" value="Bact_iron-sidero_bind"/>
</dbReference>
<dbReference type="PROSITE" id="PS50983">
    <property type="entry name" value="FE_B12_PBP"/>
    <property type="match status" value="1"/>
</dbReference>
<sequence length="136" mass="15806">MNNIPYQLEEIAELHPEYILVSNEQECEELSTVASMMIFSQNDHKPLTLLAMLGEAFNKQRMAQKLILQYEQKAERHRTELRRFMSKEETASVIEIHTDSIYVFGNFWCRGAYNLYDALQNAGEDFHLEAVKGCAK</sequence>
<dbReference type="PANTHER" id="PTHR30532:SF26">
    <property type="entry name" value="IRON(3+)-HYDROXAMATE-BINDING PROTEIN FHUD"/>
    <property type="match status" value="1"/>
</dbReference>
<keyword evidence="3" id="KW-0813">Transport</keyword>
<dbReference type="PANTHER" id="PTHR30532">
    <property type="entry name" value="IRON III DICITRATE-BINDING PERIPLASMIC PROTEIN"/>
    <property type="match status" value="1"/>
</dbReference>
<protein>
    <recommendedName>
        <fullName evidence="5">Fe/B12 periplasmic-binding domain-containing protein</fullName>
    </recommendedName>
</protein>
<organism evidence="6 7">
    <name type="scientific">Paenibacillus agri</name>
    <dbReference type="NCBI Taxonomy" id="2744309"/>
    <lineage>
        <taxon>Bacteria</taxon>
        <taxon>Bacillati</taxon>
        <taxon>Bacillota</taxon>
        <taxon>Bacilli</taxon>
        <taxon>Bacillales</taxon>
        <taxon>Paenibacillaceae</taxon>
        <taxon>Paenibacillus</taxon>
    </lineage>
</organism>
<evidence type="ECO:0000256" key="1">
    <source>
        <dbReference type="ARBA" id="ARBA00004196"/>
    </source>
</evidence>
<evidence type="ECO:0000313" key="7">
    <source>
        <dbReference type="Proteomes" id="UP000564806"/>
    </source>
</evidence>
<evidence type="ECO:0000256" key="2">
    <source>
        <dbReference type="ARBA" id="ARBA00008814"/>
    </source>
</evidence>
<evidence type="ECO:0000313" key="6">
    <source>
        <dbReference type="EMBL" id="NUU60694.1"/>
    </source>
</evidence>
<dbReference type="EMBL" id="JABWCS010000203">
    <property type="protein sequence ID" value="NUU60694.1"/>
    <property type="molecule type" value="Genomic_DNA"/>
</dbReference>